<dbReference type="EMBL" id="JAKRRX010000129">
    <property type="protein sequence ID" value="MCW8335636.1"/>
    <property type="molecule type" value="Genomic_DNA"/>
</dbReference>
<sequence>MSLVNLLQRQVESRARVVCQNRNKGLPVELGKSSFEPLENGVQFIKQHYLLDSSHCDYSSLVARITWDVQSEKWELKIPSEEEPEEAWVPYPYLARSSDLTALTREVEKDPKSYFW</sequence>
<proteinExistence type="predicted"/>
<gene>
    <name evidence="1" type="ORF">MD483_17640</name>
</gene>
<dbReference type="AlphaFoldDB" id="A0A9X3HTG9"/>
<dbReference type="Proteomes" id="UP001155586">
    <property type="component" value="Unassembled WGS sequence"/>
</dbReference>
<dbReference type="InterPro" id="IPR021388">
    <property type="entry name" value="DUF3024"/>
</dbReference>
<accession>A0A9X3HTG9</accession>
<keyword evidence="2" id="KW-1185">Reference proteome</keyword>
<comment type="caution">
    <text evidence="1">The sequence shown here is derived from an EMBL/GenBank/DDBJ whole genome shotgun (WGS) entry which is preliminary data.</text>
</comment>
<evidence type="ECO:0000313" key="1">
    <source>
        <dbReference type="EMBL" id="MCW8335636.1"/>
    </source>
</evidence>
<evidence type="ECO:0000313" key="2">
    <source>
        <dbReference type="Proteomes" id="UP001155586"/>
    </source>
</evidence>
<organism evidence="1 2">
    <name type="scientific">Vibrio paucivorans</name>
    <dbReference type="NCBI Taxonomy" id="2829489"/>
    <lineage>
        <taxon>Bacteria</taxon>
        <taxon>Pseudomonadati</taxon>
        <taxon>Pseudomonadota</taxon>
        <taxon>Gammaproteobacteria</taxon>
        <taxon>Vibrionales</taxon>
        <taxon>Vibrionaceae</taxon>
        <taxon>Vibrio</taxon>
    </lineage>
</organism>
<protein>
    <submittedName>
        <fullName evidence="1">DUF3024 domain-containing protein</fullName>
    </submittedName>
</protein>
<reference evidence="1" key="1">
    <citation type="submission" date="2022-02" db="EMBL/GenBank/DDBJ databases">
        <title>Vibrio sp. nov., a new bacterium isolated from Bohai sea, China.</title>
        <authorList>
            <person name="Yuan Y."/>
        </authorList>
    </citation>
    <scope>NUCLEOTIDE SEQUENCE</scope>
    <source>
        <strain evidence="1">DBSS07</strain>
    </source>
</reference>
<dbReference type="Pfam" id="PF11225">
    <property type="entry name" value="DUF3024"/>
    <property type="match status" value="1"/>
</dbReference>
<name>A0A9X3HTG9_9VIBR</name>
<dbReference type="RefSeq" id="WP_252033642.1">
    <property type="nucleotide sequence ID" value="NZ_JAKRRX010000129.1"/>
</dbReference>